<dbReference type="FunFam" id="3.40.50.150:FF:000022">
    <property type="entry name" value="Ribosomal RNA small subunit methyltransferase B"/>
    <property type="match status" value="1"/>
</dbReference>
<dbReference type="InterPro" id="IPR023267">
    <property type="entry name" value="RCMT"/>
</dbReference>
<gene>
    <name evidence="15" type="primary">rsmB</name>
    <name evidence="15" type="ORF">ENV70_04065</name>
</gene>
<dbReference type="Gene3D" id="3.40.50.150">
    <property type="entry name" value="Vaccinia Virus protein VP39"/>
    <property type="match status" value="1"/>
</dbReference>
<comment type="similarity">
    <text evidence="13">Belongs to the class I-like SAM-binding methyltransferase superfamily. RsmB/NOP family.</text>
</comment>
<dbReference type="PROSITE" id="PS51686">
    <property type="entry name" value="SAM_MT_RSMB_NOP"/>
    <property type="match status" value="1"/>
</dbReference>
<keyword evidence="7 13" id="KW-0808">Transferase</keyword>
<dbReference type="PANTHER" id="PTHR22807:SF53">
    <property type="entry name" value="RIBOSOMAL RNA SMALL SUBUNIT METHYLTRANSFERASE B-RELATED"/>
    <property type="match status" value="1"/>
</dbReference>
<name>A0A7C6AFB6_UNCW3</name>
<dbReference type="Pfam" id="PF01029">
    <property type="entry name" value="NusB"/>
    <property type="match status" value="1"/>
</dbReference>
<feature type="domain" description="SAM-dependent MTase RsmB/NOP-type" evidence="14">
    <location>
        <begin position="163"/>
        <end position="429"/>
    </location>
</feature>
<feature type="binding site" evidence="13">
    <location>
        <position position="319"/>
    </location>
    <ligand>
        <name>S-adenosyl-L-methionine</name>
        <dbReference type="ChEBI" id="CHEBI:59789"/>
    </ligand>
</feature>
<proteinExistence type="inferred from homology"/>
<evidence type="ECO:0000256" key="6">
    <source>
        <dbReference type="ARBA" id="ARBA00022603"/>
    </source>
</evidence>
<dbReference type="EC" id="2.1.1.176" evidence="3"/>
<evidence type="ECO:0000256" key="12">
    <source>
        <dbReference type="ARBA" id="ARBA00047283"/>
    </source>
</evidence>
<keyword evidence="4" id="KW-0963">Cytoplasm</keyword>
<dbReference type="SUPFAM" id="SSF53335">
    <property type="entry name" value="S-adenosyl-L-methionine-dependent methyltransferases"/>
    <property type="match status" value="1"/>
</dbReference>
<organism evidence="15">
    <name type="scientific">candidate division WOR-3 bacterium</name>
    <dbReference type="NCBI Taxonomy" id="2052148"/>
    <lineage>
        <taxon>Bacteria</taxon>
        <taxon>Bacteria division WOR-3</taxon>
    </lineage>
</organism>
<dbReference type="NCBIfam" id="TIGR00563">
    <property type="entry name" value="rsmB"/>
    <property type="match status" value="1"/>
</dbReference>
<dbReference type="GO" id="GO:0005737">
    <property type="term" value="C:cytoplasm"/>
    <property type="evidence" value="ECO:0007669"/>
    <property type="project" value="UniProtKB-SubCell"/>
</dbReference>
<evidence type="ECO:0000256" key="1">
    <source>
        <dbReference type="ARBA" id="ARBA00002724"/>
    </source>
</evidence>
<dbReference type="InterPro" id="IPR001678">
    <property type="entry name" value="MeTrfase_RsmB-F_NOP2_dom"/>
</dbReference>
<evidence type="ECO:0000259" key="14">
    <source>
        <dbReference type="PROSITE" id="PS51686"/>
    </source>
</evidence>
<feature type="binding site" evidence="13">
    <location>
        <begin position="253"/>
        <end position="259"/>
    </location>
    <ligand>
        <name>S-adenosyl-L-methionine</name>
        <dbReference type="ChEBI" id="CHEBI:59789"/>
    </ligand>
</feature>
<evidence type="ECO:0000256" key="11">
    <source>
        <dbReference type="ARBA" id="ARBA00031088"/>
    </source>
</evidence>
<dbReference type="InterPro" id="IPR054728">
    <property type="entry name" value="RsmB-like_ferredoxin"/>
</dbReference>
<keyword evidence="6 13" id="KW-0489">Methyltransferase</keyword>
<dbReference type="PANTHER" id="PTHR22807">
    <property type="entry name" value="NOP2 YEAST -RELATED NOL1/NOP2/FMU SUN DOMAIN-CONTAINING"/>
    <property type="match status" value="1"/>
</dbReference>
<evidence type="ECO:0000256" key="9">
    <source>
        <dbReference type="ARBA" id="ARBA00022884"/>
    </source>
</evidence>
<dbReference type="InterPro" id="IPR029063">
    <property type="entry name" value="SAM-dependent_MTases_sf"/>
</dbReference>
<keyword evidence="8 13" id="KW-0949">S-adenosyl-L-methionine</keyword>
<dbReference type="PRINTS" id="PR02008">
    <property type="entry name" value="RCMTFAMILY"/>
</dbReference>
<feature type="active site" description="Nucleophile" evidence="13">
    <location>
        <position position="372"/>
    </location>
</feature>
<dbReference type="InterPro" id="IPR035926">
    <property type="entry name" value="NusB-like_sf"/>
</dbReference>
<dbReference type="NCBIfam" id="NF011494">
    <property type="entry name" value="PRK14902.1"/>
    <property type="match status" value="1"/>
</dbReference>
<dbReference type="EMBL" id="DTHJ01000085">
    <property type="protein sequence ID" value="HHS62777.1"/>
    <property type="molecule type" value="Genomic_DNA"/>
</dbReference>
<dbReference type="AlphaFoldDB" id="A0A7C6AFB6"/>
<keyword evidence="5" id="KW-0698">rRNA processing</keyword>
<evidence type="ECO:0000256" key="13">
    <source>
        <dbReference type="PROSITE-ProRule" id="PRU01023"/>
    </source>
</evidence>
<dbReference type="InterPro" id="IPR004573">
    <property type="entry name" value="rRNA_ssu_MeTfrase_B"/>
</dbReference>
<evidence type="ECO:0000256" key="3">
    <source>
        <dbReference type="ARBA" id="ARBA00012140"/>
    </source>
</evidence>
<keyword evidence="9 13" id="KW-0694">RNA-binding</keyword>
<dbReference type="Pfam" id="PF01189">
    <property type="entry name" value="Methyltr_RsmB-F"/>
    <property type="match status" value="1"/>
</dbReference>
<evidence type="ECO:0000256" key="8">
    <source>
        <dbReference type="ARBA" id="ARBA00022691"/>
    </source>
</evidence>
<evidence type="ECO:0000256" key="5">
    <source>
        <dbReference type="ARBA" id="ARBA00022552"/>
    </source>
</evidence>
<comment type="caution">
    <text evidence="13">Lacks conserved residue(s) required for the propagation of feature annotation.</text>
</comment>
<dbReference type="GO" id="GO:0006355">
    <property type="term" value="P:regulation of DNA-templated transcription"/>
    <property type="evidence" value="ECO:0007669"/>
    <property type="project" value="InterPro"/>
</dbReference>
<evidence type="ECO:0000313" key="15">
    <source>
        <dbReference type="EMBL" id="HHS62777.1"/>
    </source>
</evidence>
<sequence length="430" mass="48683">MGIGSKTEKNFNMNAREAALNALCEVDQGTNLKVALGLIFERDELSDDDRALANEIAFGTLRHREEIDQIIKETFIGDFNAADSILKNILRLAVYQYLFLDRIPVYAVVNEAVNLGRSVKEKSLINAVLRGVIRNKKVQSMREPQVWVLRKILEAYPVEGEKIIESFKNRPTPYIRINRLKAKPEMIEEKLKEMGIEYRPANWLEDFRKINRLGVLINNSLLKQGFISIHDEAQGMICKLLDPKPGERIVDVCSAPGSKTTYIAELMNNQGIIIASEVSSARLQLVVENAERLGLSIIQYILADGRRYHIKDFDKVLVDAPCTNSGVIAKRPEVKERVNKKVLARLSNLQFNLLSNAASFLRVGGSIVYSTCSILPRENEELIEKFLNENKNFELEPAKEFIPSADSYLKILPGFYNTDGVFAARLKRIK</sequence>
<dbReference type="InterPro" id="IPR006027">
    <property type="entry name" value="NusB_RsmB_TIM44"/>
</dbReference>
<evidence type="ECO:0000256" key="4">
    <source>
        <dbReference type="ARBA" id="ARBA00022490"/>
    </source>
</evidence>
<evidence type="ECO:0000256" key="7">
    <source>
        <dbReference type="ARBA" id="ARBA00022679"/>
    </source>
</evidence>
<reference evidence="15" key="1">
    <citation type="journal article" date="2020" name="mSystems">
        <title>Genome- and Community-Level Interaction Insights into Carbon Utilization and Element Cycling Functions of Hydrothermarchaeota in Hydrothermal Sediment.</title>
        <authorList>
            <person name="Zhou Z."/>
            <person name="Liu Y."/>
            <person name="Xu W."/>
            <person name="Pan J."/>
            <person name="Luo Z.H."/>
            <person name="Li M."/>
        </authorList>
    </citation>
    <scope>NUCLEOTIDE SEQUENCE [LARGE SCALE GENOMIC DNA]</scope>
    <source>
        <strain evidence="15">SpSt-783</strain>
    </source>
</reference>
<comment type="caution">
    <text evidence="15">The sequence shown here is derived from an EMBL/GenBank/DDBJ whole genome shotgun (WGS) entry which is preliminary data.</text>
</comment>
<dbReference type="GO" id="GO:0003723">
    <property type="term" value="F:RNA binding"/>
    <property type="evidence" value="ECO:0007669"/>
    <property type="project" value="UniProtKB-UniRule"/>
</dbReference>
<dbReference type="SUPFAM" id="SSF48013">
    <property type="entry name" value="NusB-like"/>
    <property type="match status" value="1"/>
</dbReference>
<dbReference type="GO" id="GO:0008649">
    <property type="term" value="F:rRNA methyltransferase activity"/>
    <property type="evidence" value="ECO:0007669"/>
    <property type="project" value="InterPro"/>
</dbReference>
<feature type="binding site" evidence="13">
    <location>
        <position position="277"/>
    </location>
    <ligand>
        <name>S-adenosyl-L-methionine</name>
        <dbReference type="ChEBI" id="CHEBI:59789"/>
    </ligand>
</feature>
<evidence type="ECO:0000256" key="2">
    <source>
        <dbReference type="ARBA" id="ARBA00004496"/>
    </source>
</evidence>
<accession>A0A7C6AFB6</accession>
<dbReference type="Gene3D" id="1.10.940.10">
    <property type="entry name" value="NusB-like"/>
    <property type="match status" value="1"/>
</dbReference>
<dbReference type="Pfam" id="PF22458">
    <property type="entry name" value="RsmF-B_ferredox"/>
    <property type="match status" value="1"/>
</dbReference>
<comment type="subcellular location">
    <subcellularLocation>
        <location evidence="2">Cytoplasm</location>
    </subcellularLocation>
</comment>
<protein>
    <recommendedName>
        <fullName evidence="3">16S rRNA (cytosine(967)-C(5))-methyltransferase</fullName>
        <ecNumber evidence="3">2.1.1.176</ecNumber>
    </recommendedName>
    <alternativeName>
        <fullName evidence="10">16S rRNA m5C967 methyltransferase</fullName>
    </alternativeName>
    <alternativeName>
        <fullName evidence="11">rRNA (cytosine-C(5)-)-methyltransferase RsmB</fullName>
    </alternativeName>
</protein>
<comment type="catalytic activity">
    <reaction evidence="12">
        <text>cytidine(967) in 16S rRNA + S-adenosyl-L-methionine = 5-methylcytidine(967) in 16S rRNA + S-adenosyl-L-homocysteine + H(+)</text>
        <dbReference type="Rhea" id="RHEA:42748"/>
        <dbReference type="Rhea" id="RHEA-COMP:10219"/>
        <dbReference type="Rhea" id="RHEA-COMP:10220"/>
        <dbReference type="ChEBI" id="CHEBI:15378"/>
        <dbReference type="ChEBI" id="CHEBI:57856"/>
        <dbReference type="ChEBI" id="CHEBI:59789"/>
        <dbReference type="ChEBI" id="CHEBI:74483"/>
        <dbReference type="ChEBI" id="CHEBI:82748"/>
        <dbReference type="EC" id="2.1.1.176"/>
    </reaction>
</comment>
<dbReference type="InterPro" id="IPR049560">
    <property type="entry name" value="MeTrfase_RsmB-F_NOP2_cat"/>
</dbReference>
<comment type="function">
    <text evidence="1">Specifically methylates the cytosine at position 967 (m5C967) of 16S rRNA.</text>
</comment>
<evidence type="ECO:0000256" key="10">
    <source>
        <dbReference type="ARBA" id="ARBA00030399"/>
    </source>
</evidence>